<evidence type="ECO:0000256" key="1">
    <source>
        <dbReference type="SAM" id="SignalP"/>
    </source>
</evidence>
<protein>
    <recommendedName>
        <fullName evidence="2">Transglutaminase-like domain-containing protein</fullName>
    </recommendedName>
</protein>
<dbReference type="Proteomes" id="UP001258315">
    <property type="component" value="Unassembled WGS sequence"/>
</dbReference>
<comment type="caution">
    <text evidence="3">The sequence shown here is derived from an EMBL/GenBank/DDBJ whole genome shotgun (WGS) entry which is preliminary data.</text>
</comment>
<dbReference type="RefSeq" id="WP_311948805.1">
    <property type="nucleotide sequence ID" value="NZ_JAVLVU010000001.1"/>
</dbReference>
<dbReference type="Pfam" id="PF01841">
    <property type="entry name" value="Transglut_core"/>
    <property type="match status" value="1"/>
</dbReference>
<evidence type="ECO:0000259" key="2">
    <source>
        <dbReference type="Pfam" id="PF01841"/>
    </source>
</evidence>
<organism evidence="3 4">
    <name type="scientific">Mucilaginibacter terrae</name>
    <dbReference type="NCBI Taxonomy" id="1955052"/>
    <lineage>
        <taxon>Bacteria</taxon>
        <taxon>Pseudomonadati</taxon>
        <taxon>Bacteroidota</taxon>
        <taxon>Sphingobacteriia</taxon>
        <taxon>Sphingobacteriales</taxon>
        <taxon>Sphingobacteriaceae</taxon>
        <taxon>Mucilaginibacter</taxon>
    </lineage>
</organism>
<accession>A0ABU3GS40</accession>
<reference evidence="4" key="1">
    <citation type="submission" date="2023-07" db="EMBL/GenBank/DDBJ databases">
        <title>Functional and genomic diversity of the sorghum phyllosphere microbiome.</title>
        <authorList>
            <person name="Shade A."/>
        </authorList>
    </citation>
    <scope>NUCLEOTIDE SEQUENCE [LARGE SCALE GENOMIC DNA]</scope>
    <source>
        <strain evidence="4">SORGH_AS_0422</strain>
    </source>
</reference>
<name>A0ABU3GS40_9SPHI</name>
<dbReference type="Gene3D" id="3.10.620.30">
    <property type="match status" value="1"/>
</dbReference>
<feature type="domain" description="Transglutaminase-like" evidence="2">
    <location>
        <begin position="301"/>
        <end position="372"/>
    </location>
</feature>
<dbReference type="Gene3D" id="2.60.120.1130">
    <property type="match status" value="1"/>
</dbReference>
<dbReference type="InterPro" id="IPR002931">
    <property type="entry name" value="Transglutaminase-like"/>
</dbReference>
<keyword evidence="1" id="KW-0732">Signal</keyword>
<dbReference type="Gene3D" id="2.60.40.3140">
    <property type="match status" value="1"/>
</dbReference>
<gene>
    <name evidence="3" type="ORF">QE417_001458</name>
</gene>
<evidence type="ECO:0000313" key="4">
    <source>
        <dbReference type="Proteomes" id="UP001258315"/>
    </source>
</evidence>
<feature type="signal peptide" evidence="1">
    <location>
        <begin position="1"/>
        <end position="20"/>
    </location>
</feature>
<feature type="chain" id="PRO_5046825587" description="Transglutaminase-like domain-containing protein" evidence="1">
    <location>
        <begin position="21"/>
        <end position="660"/>
    </location>
</feature>
<evidence type="ECO:0000313" key="3">
    <source>
        <dbReference type="EMBL" id="MDT3402386.1"/>
    </source>
</evidence>
<sequence>MKTPFLLLIAAVLWCAPAFADDFPYGQFKVEEMQMKAYDKDKTAHAIVLNEYGKTWISSQDGLPLIHEYHVKIKIFDSKAFDKGDVEILLRKNDNNSFEKIRDIEAITFYTNAQGGIQRSELDPKKIITEKKSQYRDAVKFAMPNVTDGCVIEYKYTIESPYTLSFRDWIFQSDIPKIYSEYEARIPAYFDFKASLRGFYKLTKHEGTIDQNCFEVRGNRCDCSKMVYGMADLPAFKEEEYMTAAKNFVSAINYELNQYVDPYDGTKHVKTQTWDDVDRTLKQHEDFGSQLRKTGLFKEQVKTVTAGLTDDLSKAKAIYAYIKKTLKQNNYIGIFAENGLRKTLDTHTGNVADINMCLIVALNAAGINTDAVLLSTREHGLINMLYPVVGDFNYIIAKANIGNKSYLLDATDPILPFGMLPVDCINGKGRVMVADWNKPSYWMDMEASHRRTLTNMMDLTLQPNGKLTGTIRNYLYGYEALDKRRAIKKFNTIDEYVENLDEKLAKLKIKKFEITNVDSLDLPISETFEVEMDLYKDMSNNRLAFNPYLLNRITTNPFKLEERVYPVDMGTASEKKIILTIHLPEGYSIETPPKNTGLVLPNNGGSFKTVYEANENGAYTFSHIIQMNRPVYSSEEYPYLKEFYNKIIQAEQADIIFKKN</sequence>
<keyword evidence="4" id="KW-1185">Reference proteome</keyword>
<dbReference type="EMBL" id="JAVLVU010000001">
    <property type="protein sequence ID" value="MDT3402386.1"/>
    <property type="molecule type" value="Genomic_DNA"/>
</dbReference>
<proteinExistence type="predicted"/>